<dbReference type="Gene3D" id="3.40.50.10320">
    <property type="entry name" value="LmbE-like"/>
    <property type="match status" value="1"/>
</dbReference>
<dbReference type="InterPro" id="IPR003737">
    <property type="entry name" value="GlcNAc_PI_deacetylase-related"/>
</dbReference>
<keyword evidence="1" id="KW-0862">Zinc</keyword>
<dbReference type="GO" id="GO:0016137">
    <property type="term" value="P:glycoside metabolic process"/>
    <property type="evidence" value="ECO:0007669"/>
    <property type="project" value="UniProtKB-ARBA"/>
</dbReference>
<evidence type="ECO:0000256" key="1">
    <source>
        <dbReference type="ARBA" id="ARBA00022833"/>
    </source>
</evidence>
<reference evidence="2" key="2">
    <citation type="submission" date="2021-04" db="EMBL/GenBank/DDBJ databases">
        <authorList>
            <person name="Gilroy R."/>
        </authorList>
    </citation>
    <scope>NUCLEOTIDE SEQUENCE</scope>
    <source>
        <strain evidence="2">ChiGjej4B4-7305</strain>
    </source>
</reference>
<dbReference type="AlphaFoldDB" id="A0A9D2EF98"/>
<name>A0A9D2EF98_9MICO</name>
<comment type="caution">
    <text evidence="2">The sequence shown here is derived from an EMBL/GenBank/DDBJ whole genome shotgun (WGS) entry which is preliminary data.</text>
</comment>
<dbReference type="Proteomes" id="UP000824037">
    <property type="component" value="Unassembled WGS sequence"/>
</dbReference>
<dbReference type="InterPro" id="IPR024078">
    <property type="entry name" value="LmbE-like_dom_sf"/>
</dbReference>
<gene>
    <name evidence="2" type="ORF">H9815_10715</name>
</gene>
<reference evidence="2" key="1">
    <citation type="journal article" date="2021" name="PeerJ">
        <title>Extensive microbial diversity within the chicken gut microbiome revealed by metagenomics and culture.</title>
        <authorList>
            <person name="Gilroy R."/>
            <person name="Ravi A."/>
            <person name="Getino M."/>
            <person name="Pursley I."/>
            <person name="Horton D.L."/>
            <person name="Alikhan N.F."/>
            <person name="Baker D."/>
            <person name="Gharbi K."/>
            <person name="Hall N."/>
            <person name="Watson M."/>
            <person name="Adriaenssens E.M."/>
            <person name="Foster-Nyarko E."/>
            <person name="Jarju S."/>
            <person name="Secka A."/>
            <person name="Antonio M."/>
            <person name="Oren A."/>
            <person name="Chaudhuri R.R."/>
            <person name="La Ragione R."/>
            <person name="Hildebrand F."/>
            <person name="Pallen M.J."/>
        </authorList>
    </citation>
    <scope>NUCLEOTIDE SEQUENCE</scope>
    <source>
        <strain evidence="2">ChiGjej4B4-7305</strain>
    </source>
</reference>
<protein>
    <submittedName>
        <fullName evidence="2">PIG-L family deacetylase</fullName>
    </submittedName>
</protein>
<dbReference type="EMBL" id="DXBY01000181">
    <property type="protein sequence ID" value="HIZ36242.1"/>
    <property type="molecule type" value="Genomic_DNA"/>
</dbReference>
<dbReference type="SUPFAM" id="SSF102588">
    <property type="entry name" value="LmbE-like"/>
    <property type="match status" value="1"/>
</dbReference>
<accession>A0A9D2EF98</accession>
<sequence length="236" mass="25872">MRPRTILAVGAHIGDMDLAAGPLLAQNVLDGGTSVLLALTPGERGHPRLGVAEYKEQKIAEAHTFAAGIGAEVIVYDDQSDGFLHCTDELAARLARDIRTIRPELILAHWGRSMHTDHEQASLLAERARFLAGLPGWEEDPDATDGTGRRHGVGQLLYTENWEDADGFTADRYAPVSDQARDRWHEAISTQAFARGETYGFRYIDYYGAQLITRGCLTRTSYAVALADSGHGLREV</sequence>
<dbReference type="Pfam" id="PF02585">
    <property type="entry name" value="PIG-L"/>
    <property type="match status" value="1"/>
</dbReference>
<evidence type="ECO:0000313" key="3">
    <source>
        <dbReference type="Proteomes" id="UP000824037"/>
    </source>
</evidence>
<evidence type="ECO:0000313" key="2">
    <source>
        <dbReference type="EMBL" id="HIZ36242.1"/>
    </source>
</evidence>
<organism evidence="2 3">
    <name type="scientific">Candidatus Ruania gallistercoris</name>
    <dbReference type="NCBI Taxonomy" id="2838746"/>
    <lineage>
        <taxon>Bacteria</taxon>
        <taxon>Bacillati</taxon>
        <taxon>Actinomycetota</taxon>
        <taxon>Actinomycetes</taxon>
        <taxon>Micrococcales</taxon>
        <taxon>Ruaniaceae</taxon>
        <taxon>Ruania</taxon>
    </lineage>
</organism>
<proteinExistence type="predicted"/>